<evidence type="ECO:0000313" key="1">
    <source>
        <dbReference type="EMBL" id="KAK8001848.1"/>
    </source>
</evidence>
<reference evidence="1 2" key="1">
    <citation type="submission" date="2023-01" db="EMBL/GenBank/DDBJ databases">
        <title>Analysis of 21 Apiospora genomes using comparative genomics revels a genus with tremendous synthesis potential of carbohydrate active enzymes and secondary metabolites.</title>
        <authorList>
            <person name="Sorensen T."/>
        </authorList>
    </citation>
    <scope>NUCLEOTIDE SEQUENCE [LARGE SCALE GENOMIC DNA]</scope>
    <source>
        <strain evidence="1 2">CBS 20057</strain>
    </source>
</reference>
<dbReference type="Proteomes" id="UP001396898">
    <property type="component" value="Unassembled WGS sequence"/>
</dbReference>
<name>A0ABR1R850_9PEZI</name>
<sequence>MGLRIDRRGSKAKPSPIVTTSHQRYNSQTWINILVDRIKRMNRLLNIQQYENHVRYQEVAARYQEVLELRWALLKAQCFEQARQLFGAQLSHVVHNSVNVGGGKTALLVSFYCMDRRPSDSIDGRPARTALPLPSPEQQGYELELLDGCLADSLPVDAPASCAGALRLAKR</sequence>
<comment type="caution">
    <text evidence="1">The sequence shown here is derived from an EMBL/GenBank/DDBJ whole genome shotgun (WGS) entry which is preliminary data.</text>
</comment>
<gene>
    <name evidence="1" type="ORF">PG991_014070</name>
</gene>
<protein>
    <submittedName>
        <fullName evidence="1">Uncharacterized protein</fullName>
    </submittedName>
</protein>
<accession>A0ABR1R850</accession>
<dbReference type="EMBL" id="JAQQWI010000018">
    <property type="protein sequence ID" value="KAK8001848.1"/>
    <property type="molecule type" value="Genomic_DNA"/>
</dbReference>
<evidence type="ECO:0000313" key="2">
    <source>
        <dbReference type="Proteomes" id="UP001396898"/>
    </source>
</evidence>
<organism evidence="1 2">
    <name type="scientific">Apiospora marii</name>
    <dbReference type="NCBI Taxonomy" id="335849"/>
    <lineage>
        <taxon>Eukaryota</taxon>
        <taxon>Fungi</taxon>
        <taxon>Dikarya</taxon>
        <taxon>Ascomycota</taxon>
        <taxon>Pezizomycotina</taxon>
        <taxon>Sordariomycetes</taxon>
        <taxon>Xylariomycetidae</taxon>
        <taxon>Amphisphaeriales</taxon>
        <taxon>Apiosporaceae</taxon>
        <taxon>Apiospora</taxon>
    </lineage>
</organism>
<keyword evidence="2" id="KW-1185">Reference proteome</keyword>
<proteinExistence type="predicted"/>